<proteinExistence type="predicted"/>
<dbReference type="EMBL" id="JAUDCG010000027">
    <property type="protein sequence ID" value="MDM8157372.1"/>
    <property type="molecule type" value="Genomic_DNA"/>
</dbReference>
<evidence type="ECO:0000313" key="5">
    <source>
        <dbReference type="Proteomes" id="UP001529340"/>
    </source>
</evidence>
<dbReference type="Proteomes" id="UP001529340">
    <property type="component" value="Unassembled WGS sequence"/>
</dbReference>
<protein>
    <submittedName>
        <fullName evidence="4">GNAT family N-acetyltransferase</fullName>
    </submittedName>
</protein>
<evidence type="ECO:0000259" key="3">
    <source>
        <dbReference type="PROSITE" id="PS51186"/>
    </source>
</evidence>
<sequence>MQIREARSSDATAIRQLYRDVMGYEYPLERMKEMIEKNREDPCNFAFTAWSGKELVAVMEAVIKYSIHRDPYLIINTLAVVQRHQGMGIGTQMLAYAESFARQRQLAALRLGSQMKRKRAHHFYEKNCFQLIKEHKIFERSCRKE</sequence>
<dbReference type="PANTHER" id="PTHR43877:SF2">
    <property type="entry name" value="AMINOALKYLPHOSPHONATE N-ACETYLTRANSFERASE-RELATED"/>
    <property type="match status" value="1"/>
</dbReference>
<dbReference type="InterPro" id="IPR016181">
    <property type="entry name" value="Acyl_CoA_acyltransferase"/>
</dbReference>
<evidence type="ECO:0000256" key="2">
    <source>
        <dbReference type="ARBA" id="ARBA00023315"/>
    </source>
</evidence>
<keyword evidence="5" id="KW-1185">Reference proteome</keyword>
<reference evidence="4 5" key="3">
    <citation type="submission" date="2023-06" db="EMBL/GenBank/DDBJ databases">
        <authorList>
            <person name="Zeman M."/>
            <person name="Kubasova T."/>
            <person name="Jahodarova E."/>
            <person name="Nykrynova M."/>
            <person name="Rychlik I."/>
        </authorList>
    </citation>
    <scope>NUCLEOTIDE SEQUENCE [LARGE SCALE GENOMIC DNA]</scope>
    <source>
        <strain evidence="4 5">ET39</strain>
    </source>
</reference>
<accession>A0ABT7UCN2</accession>
<gene>
    <name evidence="4" type="ORF">QUV96_06960</name>
</gene>
<dbReference type="Gene3D" id="3.40.630.30">
    <property type="match status" value="1"/>
</dbReference>
<reference evidence="4 5" key="2">
    <citation type="submission" date="2023-06" db="EMBL/GenBank/DDBJ databases">
        <title>Identification and characterization of horizontal gene transfer across gut microbiota members of farm animals based on homology search.</title>
        <authorList>
            <person name="Schwarzerova J."/>
            <person name="Nykrynova M."/>
            <person name="Jureckova K."/>
            <person name="Cejkova D."/>
            <person name="Rychlik I."/>
        </authorList>
    </citation>
    <scope>NUCLEOTIDE SEQUENCE [LARGE SCALE GENOMIC DNA]</scope>
    <source>
        <strain evidence="4 5">ET39</strain>
    </source>
</reference>
<dbReference type="RefSeq" id="WP_289607831.1">
    <property type="nucleotide sequence ID" value="NZ_JAUDCG010000027.1"/>
</dbReference>
<dbReference type="CDD" id="cd04301">
    <property type="entry name" value="NAT_SF"/>
    <property type="match status" value="1"/>
</dbReference>
<keyword evidence="1" id="KW-0808">Transferase</keyword>
<dbReference type="Pfam" id="PF00583">
    <property type="entry name" value="Acetyltransf_1"/>
    <property type="match status" value="1"/>
</dbReference>
<name>A0ABT7UCN2_9FIRM</name>
<comment type="caution">
    <text evidence="4">The sequence shown here is derived from an EMBL/GenBank/DDBJ whole genome shotgun (WGS) entry which is preliminary data.</text>
</comment>
<keyword evidence="2" id="KW-0012">Acyltransferase</keyword>
<evidence type="ECO:0000256" key="1">
    <source>
        <dbReference type="ARBA" id="ARBA00022679"/>
    </source>
</evidence>
<organism evidence="4 5">
    <name type="scientific">Amedibacillus dolichus</name>
    <dbReference type="NCBI Taxonomy" id="31971"/>
    <lineage>
        <taxon>Bacteria</taxon>
        <taxon>Bacillati</taxon>
        <taxon>Bacillota</taxon>
        <taxon>Erysipelotrichia</taxon>
        <taxon>Erysipelotrichales</taxon>
        <taxon>Erysipelotrichaceae</taxon>
        <taxon>Amedibacillus</taxon>
    </lineage>
</organism>
<dbReference type="PROSITE" id="PS51186">
    <property type="entry name" value="GNAT"/>
    <property type="match status" value="1"/>
</dbReference>
<dbReference type="SUPFAM" id="SSF55729">
    <property type="entry name" value="Acyl-CoA N-acyltransferases (Nat)"/>
    <property type="match status" value="1"/>
</dbReference>
<evidence type="ECO:0000313" key="4">
    <source>
        <dbReference type="EMBL" id="MDM8157372.1"/>
    </source>
</evidence>
<dbReference type="PANTHER" id="PTHR43877">
    <property type="entry name" value="AMINOALKYLPHOSPHONATE N-ACETYLTRANSFERASE-RELATED-RELATED"/>
    <property type="match status" value="1"/>
</dbReference>
<reference evidence="5" key="1">
    <citation type="submission" date="2023-06" db="EMBL/GenBank/DDBJ databases">
        <title>Identification and characterization of horizontal gene transfer across gut microbiota members of farm animals based on homology search.</title>
        <authorList>
            <person name="Zeman M."/>
            <person name="Kubasova T."/>
            <person name="Jahodarova E."/>
            <person name="Nykrynova M."/>
            <person name="Rychlik I."/>
        </authorList>
    </citation>
    <scope>NUCLEOTIDE SEQUENCE [LARGE SCALE GENOMIC DNA]</scope>
    <source>
        <strain evidence="5">ET39</strain>
    </source>
</reference>
<feature type="domain" description="N-acetyltransferase" evidence="3">
    <location>
        <begin position="1"/>
        <end position="145"/>
    </location>
</feature>
<dbReference type="InterPro" id="IPR050832">
    <property type="entry name" value="Bact_Acetyltransf"/>
</dbReference>
<dbReference type="InterPro" id="IPR000182">
    <property type="entry name" value="GNAT_dom"/>
</dbReference>